<accession>A0A438JBV5</accession>
<dbReference type="EMBL" id="QGNW01000051">
    <property type="protein sequence ID" value="RVX06441.1"/>
    <property type="molecule type" value="Genomic_DNA"/>
</dbReference>
<dbReference type="AlphaFoldDB" id="A0A438JBV5"/>
<evidence type="ECO:0000313" key="2">
    <source>
        <dbReference type="Proteomes" id="UP000288805"/>
    </source>
</evidence>
<dbReference type="Proteomes" id="UP000288805">
    <property type="component" value="Unassembled WGS sequence"/>
</dbReference>
<protein>
    <submittedName>
        <fullName evidence="1">Uncharacterized protein</fullName>
    </submittedName>
</protein>
<comment type="caution">
    <text evidence="1">The sequence shown here is derived from an EMBL/GenBank/DDBJ whole genome shotgun (WGS) entry which is preliminary data.</text>
</comment>
<reference evidence="1 2" key="1">
    <citation type="journal article" date="2018" name="PLoS Genet.">
        <title>Population sequencing reveals clonal diversity and ancestral inbreeding in the grapevine cultivar Chardonnay.</title>
        <authorList>
            <person name="Roach M.J."/>
            <person name="Johnson D.L."/>
            <person name="Bohlmann J."/>
            <person name="van Vuuren H.J."/>
            <person name="Jones S.J."/>
            <person name="Pretorius I.S."/>
            <person name="Schmidt S.A."/>
            <person name="Borneman A.R."/>
        </authorList>
    </citation>
    <scope>NUCLEOTIDE SEQUENCE [LARGE SCALE GENOMIC DNA]</scope>
    <source>
        <strain evidence="2">cv. Chardonnay</strain>
        <tissue evidence="1">Leaf</tissue>
    </source>
</reference>
<sequence>MSLFGRGLLLGSIGRGRGAGVLRKVGMVLGLGCGGPSRVGGTSLTKELSMWGMIGSWKGSKSLSRLYGKNEDDRLDWLYAKKGKCKSFYSFGAGKNGYLPLEDYLEPDGLDQSRFFYMGSFLVKDFDKRKRPLTTFSFITPKLKAYRVWYYPCLELCE</sequence>
<proteinExistence type="predicted"/>
<organism evidence="1 2">
    <name type="scientific">Vitis vinifera</name>
    <name type="common">Grape</name>
    <dbReference type="NCBI Taxonomy" id="29760"/>
    <lineage>
        <taxon>Eukaryota</taxon>
        <taxon>Viridiplantae</taxon>
        <taxon>Streptophyta</taxon>
        <taxon>Embryophyta</taxon>
        <taxon>Tracheophyta</taxon>
        <taxon>Spermatophyta</taxon>
        <taxon>Magnoliopsida</taxon>
        <taxon>eudicotyledons</taxon>
        <taxon>Gunneridae</taxon>
        <taxon>Pentapetalae</taxon>
        <taxon>rosids</taxon>
        <taxon>Vitales</taxon>
        <taxon>Vitaceae</taxon>
        <taxon>Viteae</taxon>
        <taxon>Vitis</taxon>
    </lineage>
</organism>
<evidence type="ECO:0000313" key="1">
    <source>
        <dbReference type="EMBL" id="RVX06441.1"/>
    </source>
</evidence>
<name>A0A438JBV5_VITVI</name>
<gene>
    <name evidence="1" type="ORF">CK203_023530</name>
</gene>